<keyword evidence="4 10" id="KW-0699">rRNA-binding</keyword>
<dbReference type="Proteomes" id="UP000237968">
    <property type="component" value="Unassembled WGS sequence"/>
</dbReference>
<dbReference type="NCBIfam" id="TIGR00157">
    <property type="entry name" value="ribosome small subunit-dependent GTPase A"/>
    <property type="match status" value="1"/>
</dbReference>
<feature type="binding site" evidence="10">
    <location>
        <position position="287"/>
    </location>
    <ligand>
        <name>Zn(2+)</name>
        <dbReference type="ChEBI" id="CHEBI:29105"/>
    </ligand>
</feature>
<evidence type="ECO:0000256" key="8">
    <source>
        <dbReference type="ARBA" id="ARBA00022884"/>
    </source>
</evidence>
<dbReference type="GO" id="GO:0003924">
    <property type="term" value="F:GTPase activity"/>
    <property type="evidence" value="ECO:0007669"/>
    <property type="project" value="UniProtKB-UniRule"/>
</dbReference>
<dbReference type="InterPro" id="IPR030378">
    <property type="entry name" value="G_CP_dom"/>
</dbReference>
<keyword evidence="2 10" id="KW-0690">Ribosome biogenesis</keyword>
<feature type="binding site" evidence="10">
    <location>
        <position position="300"/>
    </location>
    <ligand>
        <name>Zn(2+)</name>
        <dbReference type="ChEBI" id="CHEBI:29105"/>
    </ligand>
</feature>
<keyword evidence="1 10" id="KW-0963">Cytoplasm</keyword>
<keyword evidence="7 10" id="KW-0862">Zinc</keyword>
<feature type="binding site" evidence="10">
    <location>
        <position position="294"/>
    </location>
    <ligand>
        <name>Zn(2+)</name>
        <dbReference type="ChEBI" id="CHEBI:29105"/>
    </ligand>
</feature>
<evidence type="ECO:0000256" key="5">
    <source>
        <dbReference type="ARBA" id="ARBA00022741"/>
    </source>
</evidence>
<evidence type="ECO:0000256" key="3">
    <source>
        <dbReference type="ARBA" id="ARBA00022723"/>
    </source>
</evidence>
<dbReference type="Gene3D" id="3.40.50.300">
    <property type="entry name" value="P-loop containing nucleotide triphosphate hydrolases"/>
    <property type="match status" value="1"/>
</dbReference>
<evidence type="ECO:0000256" key="1">
    <source>
        <dbReference type="ARBA" id="ARBA00022490"/>
    </source>
</evidence>
<keyword evidence="5 10" id="KW-0547">Nucleotide-binding</keyword>
<dbReference type="GO" id="GO:0046872">
    <property type="term" value="F:metal ion binding"/>
    <property type="evidence" value="ECO:0007669"/>
    <property type="project" value="UniProtKB-KW"/>
</dbReference>
<dbReference type="PANTHER" id="PTHR32120:SF10">
    <property type="entry name" value="SMALL RIBOSOMAL SUBUNIT BIOGENESIS GTPASE RSGA"/>
    <property type="match status" value="1"/>
</dbReference>
<feature type="domain" description="EngC GTPase" evidence="12">
    <location>
        <begin position="115"/>
        <end position="262"/>
    </location>
</feature>
<gene>
    <name evidence="14" type="primary">rsgA_1</name>
    <name evidence="10" type="synonym">rsgA</name>
    <name evidence="14" type="ORF">ENSA5_34690</name>
</gene>
<feature type="binding site" evidence="10">
    <location>
        <begin position="206"/>
        <end position="214"/>
    </location>
    <ligand>
        <name>GTP</name>
        <dbReference type="ChEBI" id="CHEBI:37565"/>
    </ligand>
</feature>
<keyword evidence="6 10" id="KW-0378">Hydrolase</keyword>
<comment type="similarity">
    <text evidence="10">Belongs to the TRAFAC class YlqF/YawG GTPase family. RsgA subfamily.</text>
</comment>
<dbReference type="EC" id="3.6.1.-" evidence="10"/>
<comment type="caution">
    <text evidence="14">The sequence shown here is derived from an EMBL/GenBank/DDBJ whole genome shotgun (WGS) entry which is preliminary data.</text>
</comment>
<name>A0A2S9XX16_9BACT</name>
<sequence length="360" mass="39533">MTAAPHDLEALGWDDRSARTFKPWADAGLVPARVLVEHREHYRVATNDAELPAEVSGRFRHDANARVDFPAVGDFVAVELPESDGPAMIHAVVPRRSVFMRQSAGEQVEAQVVAANIDVLFIVTAFNHDLNLRRLERYLTLAWESGARPVILINKVDLCDDVDAVLADVAPVALSVPVHPLSALASEGVEAIEQYLEKGKTIGLIGSSGVGKSTLINQLIGGAVQATKAVREADSRGRHTTTHRELFVLPRGGMLIDTPGMRELQLWVADEGLDATFQDIGSLARECRFKDCRHEREPGCAVRAAAEAGELDADRLASYEKLGRELDFVHTRTDKQAASKKKKSDKAIHRAMKRFNKKRS</sequence>
<dbReference type="AlphaFoldDB" id="A0A2S9XX16"/>
<comment type="subunit">
    <text evidence="10">Monomer. Associates with 30S ribosomal subunit, binds 16S rRNA.</text>
</comment>
<dbReference type="InterPro" id="IPR027417">
    <property type="entry name" value="P-loop_NTPase"/>
</dbReference>
<evidence type="ECO:0000259" key="13">
    <source>
        <dbReference type="PROSITE" id="PS51721"/>
    </source>
</evidence>
<dbReference type="OrthoDB" id="9809485at2"/>
<evidence type="ECO:0000256" key="10">
    <source>
        <dbReference type="HAMAP-Rule" id="MF_01820"/>
    </source>
</evidence>
<feature type="compositionally biased region" description="Basic residues" evidence="11">
    <location>
        <begin position="338"/>
        <end position="360"/>
    </location>
</feature>
<accession>A0A2S9XX16</accession>
<comment type="cofactor">
    <cofactor evidence="10">
        <name>Zn(2+)</name>
        <dbReference type="ChEBI" id="CHEBI:29105"/>
    </cofactor>
    <text evidence="10">Binds 1 zinc ion per subunit.</text>
</comment>
<comment type="function">
    <text evidence="10">One of several proteins that assist in the late maturation steps of the functional core of the 30S ribosomal subunit. Helps release RbfA from mature subunits. May play a role in the assembly of ribosomal proteins into the subunit. Circularly permuted GTPase that catalyzes slow GTP hydrolysis, GTPase activity is stimulated by the 30S ribosomal subunit.</text>
</comment>
<feature type="domain" description="CP-type G" evidence="13">
    <location>
        <begin position="105"/>
        <end position="264"/>
    </location>
</feature>
<evidence type="ECO:0000259" key="12">
    <source>
        <dbReference type="PROSITE" id="PS50936"/>
    </source>
</evidence>
<evidence type="ECO:0000256" key="6">
    <source>
        <dbReference type="ARBA" id="ARBA00022801"/>
    </source>
</evidence>
<feature type="region of interest" description="Disordered" evidence="11">
    <location>
        <begin position="330"/>
        <end position="360"/>
    </location>
</feature>
<evidence type="ECO:0000256" key="11">
    <source>
        <dbReference type="SAM" id="MobiDB-lite"/>
    </source>
</evidence>
<feature type="binding site" evidence="10">
    <location>
        <begin position="154"/>
        <end position="157"/>
    </location>
    <ligand>
        <name>GTP</name>
        <dbReference type="ChEBI" id="CHEBI:37565"/>
    </ligand>
</feature>
<keyword evidence="8 10" id="KW-0694">RNA-binding</keyword>
<dbReference type="PROSITE" id="PS51721">
    <property type="entry name" value="G_CP"/>
    <property type="match status" value="1"/>
</dbReference>
<dbReference type="SUPFAM" id="SSF52540">
    <property type="entry name" value="P-loop containing nucleoside triphosphate hydrolases"/>
    <property type="match status" value="1"/>
</dbReference>
<evidence type="ECO:0000256" key="9">
    <source>
        <dbReference type="ARBA" id="ARBA00023134"/>
    </source>
</evidence>
<dbReference type="InterPro" id="IPR004881">
    <property type="entry name" value="Ribosome_biogen_GTPase_RsgA"/>
</dbReference>
<dbReference type="Pfam" id="PF03193">
    <property type="entry name" value="RsgA_GTPase"/>
    <property type="match status" value="1"/>
</dbReference>
<organism evidence="14 15">
    <name type="scientific">Enhygromyxa salina</name>
    <dbReference type="NCBI Taxonomy" id="215803"/>
    <lineage>
        <taxon>Bacteria</taxon>
        <taxon>Pseudomonadati</taxon>
        <taxon>Myxococcota</taxon>
        <taxon>Polyangia</taxon>
        <taxon>Nannocystales</taxon>
        <taxon>Nannocystaceae</taxon>
        <taxon>Enhygromyxa</taxon>
    </lineage>
</organism>
<proteinExistence type="inferred from homology"/>
<dbReference type="GO" id="GO:0005737">
    <property type="term" value="C:cytoplasm"/>
    <property type="evidence" value="ECO:0007669"/>
    <property type="project" value="UniProtKB-SubCell"/>
</dbReference>
<evidence type="ECO:0000256" key="4">
    <source>
        <dbReference type="ARBA" id="ARBA00022730"/>
    </source>
</evidence>
<keyword evidence="3 10" id="KW-0479">Metal-binding</keyword>
<keyword evidence="15" id="KW-1185">Reference proteome</keyword>
<evidence type="ECO:0000313" key="15">
    <source>
        <dbReference type="Proteomes" id="UP000237968"/>
    </source>
</evidence>
<reference evidence="14 15" key="1">
    <citation type="submission" date="2018-03" db="EMBL/GenBank/DDBJ databases">
        <title>Draft Genome Sequences of the Obligatory Marine Myxobacteria Enhygromyxa salina SWB005.</title>
        <authorList>
            <person name="Poehlein A."/>
            <person name="Moghaddam J.A."/>
            <person name="Harms H."/>
            <person name="Alanjari M."/>
            <person name="Koenig G.M."/>
            <person name="Daniel R."/>
            <person name="Schaeberle T.F."/>
        </authorList>
    </citation>
    <scope>NUCLEOTIDE SEQUENCE [LARGE SCALE GENOMIC DNA]</scope>
    <source>
        <strain evidence="14 15">SWB005</strain>
    </source>
</reference>
<dbReference type="GO" id="GO:0042274">
    <property type="term" value="P:ribosomal small subunit biogenesis"/>
    <property type="evidence" value="ECO:0007669"/>
    <property type="project" value="UniProtKB-UniRule"/>
</dbReference>
<comment type="subcellular location">
    <subcellularLocation>
        <location evidence="10">Cytoplasm</location>
    </subcellularLocation>
</comment>
<dbReference type="GO" id="GO:0019843">
    <property type="term" value="F:rRNA binding"/>
    <property type="evidence" value="ECO:0007669"/>
    <property type="project" value="UniProtKB-KW"/>
</dbReference>
<dbReference type="PROSITE" id="PS50936">
    <property type="entry name" value="ENGC_GTPASE"/>
    <property type="match status" value="1"/>
</dbReference>
<dbReference type="InterPro" id="IPR010914">
    <property type="entry name" value="RsgA_GTPase_dom"/>
</dbReference>
<protein>
    <recommendedName>
        <fullName evidence="10">Small ribosomal subunit biogenesis GTPase RsgA</fullName>
        <ecNumber evidence="10">3.6.1.-</ecNumber>
    </recommendedName>
</protein>
<keyword evidence="9 10" id="KW-0342">GTP-binding</keyword>
<dbReference type="CDD" id="cd01854">
    <property type="entry name" value="YjeQ_EngC"/>
    <property type="match status" value="1"/>
</dbReference>
<dbReference type="HAMAP" id="MF_01820">
    <property type="entry name" value="GTPase_RsgA"/>
    <property type="match status" value="1"/>
</dbReference>
<dbReference type="RefSeq" id="WP_106392818.1">
    <property type="nucleotide sequence ID" value="NZ_PVNK01000160.1"/>
</dbReference>
<evidence type="ECO:0000313" key="14">
    <source>
        <dbReference type="EMBL" id="PRP97405.1"/>
    </source>
</evidence>
<dbReference type="EMBL" id="PVNK01000160">
    <property type="protein sequence ID" value="PRP97405.1"/>
    <property type="molecule type" value="Genomic_DNA"/>
</dbReference>
<feature type="binding site" evidence="10">
    <location>
        <position position="292"/>
    </location>
    <ligand>
        <name>Zn(2+)</name>
        <dbReference type="ChEBI" id="CHEBI:29105"/>
    </ligand>
</feature>
<evidence type="ECO:0000256" key="7">
    <source>
        <dbReference type="ARBA" id="ARBA00022833"/>
    </source>
</evidence>
<dbReference type="Gene3D" id="1.10.40.50">
    <property type="entry name" value="Probable gtpase engc, domain 3"/>
    <property type="match status" value="1"/>
</dbReference>
<dbReference type="PANTHER" id="PTHR32120">
    <property type="entry name" value="SMALL RIBOSOMAL SUBUNIT BIOGENESIS GTPASE RSGA"/>
    <property type="match status" value="1"/>
</dbReference>
<dbReference type="GO" id="GO:0005525">
    <property type="term" value="F:GTP binding"/>
    <property type="evidence" value="ECO:0007669"/>
    <property type="project" value="UniProtKB-UniRule"/>
</dbReference>
<evidence type="ECO:0000256" key="2">
    <source>
        <dbReference type="ARBA" id="ARBA00022517"/>
    </source>
</evidence>